<keyword evidence="1" id="KW-0472">Membrane</keyword>
<accession>A0ABR2LB75</accession>
<dbReference type="Proteomes" id="UP001470230">
    <property type="component" value="Unassembled WGS sequence"/>
</dbReference>
<protein>
    <recommendedName>
        <fullName evidence="4">Signal sequence receptor subunit gamma</fullName>
    </recommendedName>
</protein>
<evidence type="ECO:0000313" key="2">
    <source>
        <dbReference type="EMBL" id="KAK8900017.1"/>
    </source>
</evidence>
<name>A0ABR2LB75_9EUKA</name>
<feature type="transmembrane region" description="Helical" evidence="1">
    <location>
        <begin position="106"/>
        <end position="127"/>
    </location>
</feature>
<proteinExistence type="predicted"/>
<feature type="transmembrane region" description="Helical" evidence="1">
    <location>
        <begin position="31"/>
        <end position="52"/>
    </location>
</feature>
<sequence length="158" mass="17556">MSNRQQANTTPEDDESQFAEFKNVKRQSSGFLGSLKFLPFGLITSAIGVLLYVTVRGLDINLNIPYIVVGYAVAAICLTFSYQNVAKWVKKQRSIQLKGNYEGPEGLWFSLFYNNAFYVFLAFFFSHIVFSSIAAPTSLVLTQVCASALPAWISSLSN</sequence>
<gene>
    <name evidence="2" type="ORF">M9Y10_002340</name>
</gene>
<evidence type="ECO:0000313" key="3">
    <source>
        <dbReference type="Proteomes" id="UP001470230"/>
    </source>
</evidence>
<feature type="transmembrane region" description="Helical" evidence="1">
    <location>
        <begin position="64"/>
        <end position="85"/>
    </location>
</feature>
<keyword evidence="1" id="KW-1133">Transmembrane helix</keyword>
<evidence type="ECO:0008006" key="4">
    <source>
        <dbReference type="Google" id="ProtNLM"/>
    </source>
</evidence>
<keyword evidence="3" id="KW-1185">Reference proteome</keyword>
<organism evidence="2 3">
    <name type="scientific">Tritrichomonas musculus</name>
    <dbReference type="NCBI Taxonomy" id="1915356"/>
    <lineage>
        <taxon>Eukaryota</taxon>
        <taxon>Metamonada</taxon>
        <taxon>Parabasalia</taxon>
        <taxon>Tritrichomonadida</taxon>
        <taxon>Tritrichomonadidae</taxon>
        <taxon>Tritrichomonas</taxon>
    </lineage>
</organism>
<comment type="caution">
    <text evidence="2">The sequence shown here is derived from an EMBL/GenBank/DDBJ whole genome shotgun (WGS) entry which is preliminary data.</text>
</comment>
<evidence type="ECO:0000256" key="1">
    <source>
        <dbReference type="SAM" id="Phobius"/>
    </source>
</evidence>
<dbReference type="EMBL" id="JAPFFF010000001">
    <property type="protein sequence ID" value="KAK8900017.1"/>
    <property type="molecule type" value="Genomic_DNA"/>
</dbReference>
<reference evidence="2 3" key="1">
    <citation type="submission" date="2024-04" db="EMBL/GenBank/DDBJ databases">
        <title>Tritrichomonas musculus Genome.</title>
        <authorList>
            <person name="Alves-Ferreira E."/>
            <person name="Grigg M."/>
            <person name="Lorenzi H."/>
            <person name="Galac M."/>
        </authorList>
    </citation>
    <scope>NUCLEOTIDE SEQUENCE [LARGE SCALE GENOMIC DNA]</scope>
    <source>
        <strain evidence="2 3">EAF2021</strain>
    </source>
</reference>
<keyword evidence="1" id="KW-0812">Transmembrane</keyword>